<dbReference type="SUPFAM" id="SSF54913">
    <property type="entry name" value="GlnB-like"/>
    <property type="match status" value="1"/>
</dbReference>
<name>A0A7U4M155_9BACT</name>
<organism evidence="2 3">
    <name type="scientific">Sulfurovum lithotrophicum</name>
    <dbReference type="NCBI Taxonomy" id="206403"/>
    <lineage>
        <taxon>Bacteria</taxon>
        <taxon>Pseudomonadati</taxon>
        <taxon>Campylobacterota</taxon>
        <taxon>Epsilonproteobacteria</taxon>
        <taxon>Campylobacterales</taxon>
        <taxon>Sulfurovaceae</taxon>
        <taxon>Sulfurovum</taxon>
    </lineage>
</organism>
<gene>
    <name evidence="2" type="ORF">YH65_05895</name>
</gene>
<proteinExistence type="inferred from homology"/>
<sequence>MQRYLGIRKELKIYISNEDTVDGKPLFEALLTLAKEKGIAGATVLKAVAGMGAHSEIHSFNVWVLKQKVPLIITMIDTEENIKVFLDAAGDMIEEGLVTISDTEVLHYHHPKFGKA</sequence>
<accession>A0A7U4M155</accession>
<evidence type="ECO:0000313" key="3">
    <source>
        <dbReference type="Proteomes" id="UP000034444"/>
    </source>
</evidence>
<dbReference type="Gene3D" id="3.30.70.120">
    <property type="match status" value="1"/>
</dbReference>
<reference evidence="3" key="2">
    <citation type="journal article" date="2017" name="Stand. Genomic Sci.">
        <title>Complete genome sequence of the sulfur-oxidizing chemolithoautotrophic Sulfurovum lithotrophicum 42BKTT.</title>
        <authorList>
            <person name="Jeon W."/>
            <person name="Priscilla L."/>
            <person name="Park G."/>
            <person name="Lee H."/>
            <person name="Lee N."/>
            <person name="Lee D."/>
            <person name="Kwon H."/>
            <person name="Ahn I."/>
            <person name="Lee C."/>
            <person name="Lee H."/>
            <person name="Ahn J."/>
        </authorList>
    </citation>
    <scope>NUCLEOTIDE SEQUENCE [LARGE SCALE GENOMIC DNA]</scope>
    <source>
        <strain evidence="3">ATCC BAA-797 / 42BKT</strain>
    </source>
</reference>
<dbReference type="InterPro" id="IPR011322">
    <property type="entry name" value="N-reg_PII-like_a/b"/>
</dbReference>
<dbReference type="InterPro" id="IPR015867">
    <property type="entry name" value="N-reg_PII/ATP_PRibTrfase_C"/>
</dbReference>
<keyword evidence="3" id="KW-1185">Reference proteome</keyword>
<dbReference type="PANTHER" id="PTHR35983:SF1">
    <property type="entry name" value="UPF0166 PROTEIN TM_0021"/>
    <property type="match status" value="1"/>
</dbReference>
<evidence type="ECO:0000256" key="1">
    <source>
        <dbReference type="ARBA" id="ARBA00010554"/>
    </source>
</evidence>
<protein>
    <recommendedName>
        <fullName evidence="4">DUF190 domain-containing protein</fullName>
    </recommendedName>
</protein>
<dbReference type="RefSeq" id="WP_046551058.1">
    <property type="nucleotide sequence ID" value="NZ_CP011308.1"/>
</dbReference>
<reference evidence="2 3" key="1">
    <citation type="submission" date="2015-04" db="EMBL/GenBank/DDBJ databases">
        <title>Complete genome sequence of Sulfurovum lithotrophicum ATCC BAA-797T.</title>
        <authorList>
            <person name="Ahn J."/>
            <person name="Park G."/>
            <person name="Jeon W."/>
            <person name="Jang Y."/>
            <person name="Jang M."/>
            <person name="Lee H."/>
            <person name="Lee H."/>
        </authorList>
    </citation>
    <scope>NUCLEOTIDE SEQUENCE [LARGE SCALE GENOMIC DNA]</scope>
    <source>
        <strain evidence="3">ATCC BAA-797 / 42BKT</strain>
    </source>
</reference>
<evidence type="ECO:0000313" key="2">
    <source>
        <dbReference type="EMBL" id="AKF24974.1"/>
    </source>
</evidence>
<evidence type="ECO:0008006" key="4">
    <source>
        <dbReference type="Google" id="ProtNLM"/>
    </source>
</evidence>
<dbReference type="KEGG" id="slh:YH65_05895"/>
<dbReference type="Proteomes" id="UP000034444">
    <property type="component" value="Chromosome"/>
</dbReference>
<dbReference type="OrthoDB" id="9795599at2"/>
<dbReference type="InterPro" id="IPR003793">
    <property type="entry name" value="UPF0166"/>
</dbReference>
<dbReference type="PANTHER" id="PTHR35983">
    <property type="entry name" value="UPF0166 PROTEIN TM_0021"/>
    <property type="match status" value="1"/>
</dbReference>
<dbReference type="Pfam" id="PF02641">
    <property type="entry name" value="DUF190"/>
    <property type="match status" value="1"/>
</dbReference>
<comment type="similarity">
    <text evidence="1">Belongs to the UPF0166 family.</text>
</comment>
<dbReference type="AlphaFoldDB" id="A0A7U4M155"/>
<dbReference type="EMBL" id="CP011308">
    <property type="protein sequence ID" value="AKF24974.1"/>
    <property type="molecule type" value="Genomic_DNA"/>
</dbReference>